<sequence>MILHFLYPKFQTTCSPQIQTKDTFNHPKHTHTHLYQSISINPICLVGYTNLFRLLGHMCVRI</sequence>
<evidence type="ECO:0000313" key="1">
    <source>
        <dbReference type="EMBL" id="JAP11987.1"/>
    </source>
</evidence>
<name>A0A0V0GVT7_SOLCH</name>
<dbReference type="EMBL" id="GEDG01030339">
    <property type="protein sequence ID" value="JAP11987.1"/>
    <property type="molecule type" value="Transcribed_RNA"/>
</dbReference>
<proteinExistence type="predicted"/>
<organism evidence="1">
    <name type="scientific">Solanum chacoense</name>
    <name type="common">Chaco potato</name>
    <dbReference type="NCBI Taxonomy" id="4108"/>
    <lineage>
        <taxon>Eukaryota</taxon>
        <taxon>Viridiplantae</taxon>
        <taxon>Streptophyta</taxon>
        <taxon>Embryophyta</taxon>
        <taxon>Tracheophyta</taxon>
        <taxon>Spermatophyta</taxon>
        <taxon>Magnoliopsida</taxon>
        <taxon>eudicotyledons</taxon>
        <taxon>Gunneridae</taxon>
        <taxon>Pentapetalae</taxon>
        <taxon>asterids</taxon>
        <taxon>lamiids</taxon>
        <taxon>Solanales</taxon>
        <taxon>Solanaceae</taxon>
        <taxon>Solanoideae</taxon>
        <taxon>Solaneae</taxon>
        <taxon>Solanum</taxon>
    </lineage>
</organism>
<accession>A0A0V0GVT7</accession>
<dbReference type="AlphaFoldDB" id="A0A0V0GVT7"/>
<protein>
    <submittedName>
        <fullName evidence="1">Putative ovule protein</fullName>
    </submittedName>
</protein>
<reference evidence="1" key="1">
    <citation type="submission" date="2015-12" db="EMBL/GenBank/DDBJ databases">
        <title>Gene expression during late stages of embryo sac development: a critical building block for successful pollen-pistil interactions.</title>
        <authorList>
            <person name="Liu Y."/>
            <person name="Joly V."/>
            <person name="Sabar M."/>
            <person name="Matton D.P."/>
        </authorList>
    </citation>
    <scope>NUCLEOTIDE SEQUENCE</scope>
</reference>